<evidence type="ECO:0000259" key="1">
    <source>
        <dbReference type="Pfam" id="PF10592"/>
    </source>
</evidence>
<dbReference type="InterPro" id="IPR018891">
    <property type="entry name" value="AIPR_C"/>
</dbReference>
<dbReference type="Proteomes" id="UP000037697">
    <property type="component" value="Unassembled WGS sequence"/>
</dbReference>
<organism evidence="2 3">
    <name type="scientific">Vibrio parahaemolyticus</name>
    <dbReference type="NCBI Taxonomy" id="670"/>
    <lineage>
        <taxon>Bacteria</taxon>
        <taxon>Pseudomonadati</taxon>
        <taxon>Pseudomonadota</taxon>
        <taxon>Gammaproteobacteria</taxon>
        <taxon>Vibrionales</taxon>
        <taxon>Vibrionaceae</taxon>
        <taxon>Vibrio</taxon>
    </lineage>
</organism>
<reference evidence="2 3" key="1">
    <citation type="submission" date="2015-07" db="EMBL/GenBank/DDBJ databases">
        <title>Foodborne Vibrio parahaemolyticus Isolates.</title>
        <authorList>
            <person name="Ronholm J."/>
            <person name="Petronella N."/>
            <person name="Kenwell R."/>
            <person name="Banerjee S."/>
        </authorList>
    </citation>
    <scope>NUCLEOTIDE SEQUENCE [LARGE SCALE GENOMIC DNA]</scope>
    <source>
        <strain evidence="2 3">HS-06-05</strain>
    </source>
</reference>
<name>A0AAW3IT76_VIBPH</name>
<comment type="caution">
    <text evidence="2">The sequence shown here is derived from an EMBL/GenBank/DDBJ whole genome shotgun (WGS) entry which is preliminary data.</text>
</comment>
<accession>A0AAW3IT76</accession>
<dbReference type="AlphaFoldDB" id="A0AAW3IT76"/>
<evidence type="ECO:0000313" key="3">
    <source>
        <dbReference type="Proteomes" id="UP000037697"/>
    </source>
</evidence>
<evidence type="ECO:0000313" key="2">
    <source>
        <dbReference type="EMBL" id="KOY26732.1"/>
    </source>
</evidence>
<feature type="domain" description="Abortive phage infection protein C-terminal" evidence="1">
    <location>
        <begin position="242"/>
        <end position="528"/>
    </location>
</feature>
<protein>
    <recommendedName>
        <fullName evidence="1">Abortive phage infection protein C-terminal domain-containing protein</fullName>
    </recommendedName>
</protein>
<proteinExistence type="predicted"/>
<gene>
    <name evidence="2" type="ORF">ACX05_19580</name>
</gene>
<dbReference type="Pfam" id="PF10592">
    <property type="entry name" value="AIPR"/>
    <property type="match status" value="1"/>
</dbReference>
<dbReference type="RefSeq" id="WP_052175320.1">
    <property type="nucleotide sequence ID" value="NZ_JAMQAC010000063.1"/>
</dbReference>
<dbReference type="EMBL" id="LIRS01000109">
    <property type="protein sequence ID" value="KOY26732.1"/>
    <property type="molecule type" value="Genomic_DNA"/>
</dbReference>
<sequence length="611" mass="68093">MAALQSQFLAPLKELLQQRFVPHLPPLLGQGGREDLPEKQIARAFSAYVLQTRFGIDAKLAAQSVLDDYNDQGIDAIYFDENTRTLFIVQSKFKSREQFLLPEAQSLTTGVELLLDKNFQAFNQNFNNRRDYIENALDECDSIQVLIAYTGSGIAGTANNEMQRKLAALVERGEAQLQVQVDEFSAQDVEEALRAEQAISAVNEKVAVYKCTTTNEPRNAVFGVAKVNDLVSLHNKHGKALYEKNIRYFIGAGRRGVNSAIKQTLLTNPQDFFFLNNGITMVGNHVEPKRLQNKGGPRNIQVLGLSVVNGAQTIASAAQFMSENPDADISQAQVMVTIINTGNDAFHKQVTKARNLQNPVDLANFAALDDTQERLRQEMKMFGVEYLYRPQQSAAAGIRSITIDTLAKALACMQADVRVPYQLKVEPSKFTNQESAEYQAIFSTDLQGAVAINAVNCYLAIQGLCTAAERSNPSPEKLVYRHFTYCITTLVMAQFKGAIIAPEITKQAEFEGLISHAFDELRQQFFDSFTTLALGSVPHAYFKRLGDTARLMQSVWISHLNLAENQAVIAKQERLQANDPYNQNLFSYLAEQAQRQQRQTAQAANRQVQQA</sequence>